<dbReference type="AlphaFoldDB" id="A0A7L9WP76"/>
<dbReference type="InterPro" id="IPR011006">
    <property type="entry name" value="CheY-like_superfamily"/>
</dbReference>
<dbReference type="SMART" id="SM00448">
    <property type="entry name" value="REC"/>
    <property type="match status" value="1"/>
</dbReference>
<dbReference type="Gene3D" id="3.40.50.2300">
    <property type="match status" value="1"/>
</dbReference>
<dbReference type="PANTHER" id="PTHR44591">
    <property type="entry name" value="STRESS RESPONSE REGULATOR PROTEIN 1"/>
    <property type="match status" value="1"/>
</dbReference>
<evidence type="ECO:0000256" key="1">
    <source>
        <dbReference type="ARBA" id="ARBA00022553"/>
    </source>
</evidence>
<dbReference type="KEGG" id="pshq:F3W81_11130"/>
<name>A0A7L9WP76_9RHOB</name>
<sequence length="208" mass="22542">MIRAICSACSAAPSEGARHWRHIIFCRLIRGSDARYGAQNDVDFRREAVALDATCALCSGHDRRKTRAPMAKILLMEDDQDQAELLALILMREGHEVTVTCDATSAIERIGREHFDLVVSDLFVRQKGVLVSDGGLRLIGYVRNGARTGPEATAFDVPIIAMSGVMGGPTDSHFLKMAEGAGANRRLEKPVSASHLSDVISELLALKG</sequence>
<keyword evidence="1 2" id="KW-0597">Phosphoprotein</keyword>
<dbReference type="GO" id="GO:0000160">
    <property type="term" value="P:phosphorelay signal transduction system"/>
    <property type="evidence" value="ECO:0007669"/>
    <property type="project" value="InterPro"/>
</dbReference>
<feature type="domain" description="Response regulatory" evidence="3">
    <location>
        <begin position="72"/>
        <end position="204"/>
    </location>
</feature>
<dbReference type="EMBL" id="CP045201">
    <property type="protein sequence ID" value="QOL81318.1"/>
    <property type="molecule type" value="Genomic_DNA"/>
</dbReference>
<evidence type="ECO:0000256" key="2">
    <source>
        <dbReference type="PROSITE-ProRule" id="PRU00169"/>
    </source>
</evidence>
<keyword evidence="5" id="KW-1185">Reference proteome</keyword>
<dbReference type="SUPFAM" id="SSF52172">
    <property type="entry name" value="CheY-like"/>
    <property type="match status" value="1"/>
</dbReference>
<dbReference type="InterPro" id="IPR001789">
    <property type="entry name" value="Sig_transdc_resp-reg_receiver"/>
</dbReference>
<dbReference type="InterPro" id="IPR050595">
    <property type="entry name" value="Bact_response_regulator"/>
</dbReference>
<dbReference type="PROSITE" id="PS50110">
    <property type="entry name" value="RESPONSE_REGULATORY"/>
    <property type="match status" value="1"/>
</dbReference>
<accession>A0A7L9WP76</accession>
<evidence type="ECO:0000313" key="5">
    <source>
        <dbReference type="Proteomes" id="UP000594118"/>
    </source>
</evidence>
<dbReference type="Proteomes" id="UP000594118">
    <property type="component" value="Chromosome"/>
</dbReference>
<dbReference type="PANTHER" id="PTHR44591:SF23">
    <property type="entry name" value="CHEY SUBFAMILY"/>
    <property type="match status" value="1"/>
</dbReference>
<gene>
    <name evidence="4" type="ORF">F3W81_11130</name>
</gene>
<evidence type="ECO:0000313" key="4">
    <source>
        <dbReference type="EMBL" id="QOL81318.1"/>
    </source>
</evidence>
<organism evidence="4 5">
    <name type="scientific">Pseudooceanicola spongiae</name>
    <dbReference type="NCBI Taxonomy" id="2613965"/>
    <lineage>
        <taxon>Bacteria</taxon>
        <taxon>Pseudomonadati</taxon>
        <taxon>Pseudomonadota</taxon>
        <taxon>Alphaproteobacteria</taxon>
        <taxon>Rhodobacterales</taxon>
        <taxon>Paracoccaceae</taxon>
        <taxon>Pseudooceanicola</taxon>
    </lineage>
</organism>
<feature type="modified residue" description="4-aspartylphosphate" evidence="2">
    <location>
        <position position="121"/>
    </location>
</feature>
<dbReference type="Pfam" id="PF00072">
    <property type="entry name" value="Response_reg"/>
    <property type="match status" value="1"/>
</dbReference>
<evidence type="ECO:0000259" key="3">
    <source>
        <dbReference type="PROSITE" id="PS50110"/>
    </source>
</evidence>
<proteinExistence type="predicted"/>
<reference evidence="4 5" key="1">
    <citation type="submission" date="2019-10" db="EMBL/GenBank/DDBJ databases">
        <title>Pseudopuniceibacterium sp. HQ09 islated from Antarctica.</title>
        <authorList>
            <person name="Liao L."/>
            <person name="Su S."/>
            <person name="Chen B."/>
            <person name="Yu Y."/>
        </authorList>
    </citation>
    <scope>NUCLEOTIDE SEQUENCE [LARGE SCALE GENOMIC DNA]</scope>
    <source>
        <strain evidence="4 5">HQ09</strain>
    </source>
</reference>
<protein>
    <submittedName>
        <fullName evidence="4">Response regulator</fullName>
    </submittedName>
</protein>